<evidence type="ECO:0008006" key="3">
    <source>
        <dbReference type="Google" id="ProtNLM"/>
    </source>
</evidence>
<evidence type="ECO:0000313" key="1">
    <source>
        <dbReference type="EMBL" id="QJW96172.1"/>
    </source>
</evidence>
<accession>A0A6M5YTA9</accession>
<dbReference type="CDD" id="cd00241">
    <property type="entry name" value="DOMON_like"/>
    <property type="match status" value="1"/>
</dbReference>
<dbReference type="SUPFAM" id="SSF49344">
    <property type="entry name" value="CBD9-like"/>
    <property type="match status" value="1"/>
</dbReference>
<evidence type="ECO:0000313" key="2">
    <source>
        <dbReference type="Proteomes" id="UP000503447"/>
    </source>
</evidence>
<keyword evidence="2" id="KW-1185">Reference proteome</keyword>
<sequence>MPPIVPNRFLVRVCHPCPFVTDAPRDTDEDEHLVELPDTAQLDNFAALDEKDNFADVRLAWNDFGLAVQVEVRGKSQLPVGDADKPSGSDGLRLWIDTRDARASHRGSRYCHQFAFFPTGGGADKDEPFLTQSKINRALQDAPMANLADVPFRAHRVKGGYRLEAFLPAAALNGYDPQEHPRLGVYYCVRDQELGDQFLSVGWEFPFGDDPSLWGVLELVKS</sequence>
<proteinExistence type="predicted"/>
<name>A0A6M5YTA9_9BACT</name>
<protein>
    <recommendedName>
        <fullName evidence="3">Carbohydrate-binding domain-containing protein</fullName>
    </recommendedName>
</protein>
<dbReference type="KEGG" id="ftj:FTUN_3728"/>
<gene>
    <name evidence="1" type="ORF">FTUN_3728</name>
</gene>
<organism evidence="1 2">
    <name type="scientific">Frigoriglobus tundricola</name>
    <dbReference type="NCBI Taxonomy" id="2774151"/>
    <lineage>
        <taxon>Bacteria</taxon>
        <taxon>Pseudomonadati</taxon>
        <taxon>Planctomycetota</taxon>
        <taxon>Planctomycetia</taxon>
        <taxon>Gemmatales</taxon>
        <taxon>Gemmataceae</taxon>
        <taxon>Frigoriglobus</taxon>
    </lineage>
</organism>
<dbReference type="RefSeq" id="WP_171471806.1">
    <property type="nucleotide sequence ID" value="NZ_CP053452.2"/>
</dbReference>
<dbReference type="EMBL" id="CP053452">
    <property type="protein sequence ID" value="QJW96172.1"/>
    <property type="molecule type" value="Genomic_DNA"/>
</dbReference>
<dbReference type="Gene3D" id="2.60.40.1190">
    <property type="match status" value="1"/>
</dbReference>
<reference evidence="2" key="1">
    <citation type="submission" date="2020-05" db="EMBL/GenBank/DDBJ databases">
        <title>Frigoriglobus tundricola gen. nov., sp. nov., a psychrotolerant cellulolytic planctomycete of the family Gemmataceae with two divergent copies of 16S rRNA gene.</title>
        <authorList>
            <person name="Kulichevskaya I.S."/>
            <person name="Ivanova A.A."/>
            <person name="Naumoff D.G."/>
            <person name="Beletsky A.V."/>
            <person name="Rijpstra W.I.C."/>
            <person name="Sinninghe Damste J.S."/>
            <person name="Mardanov A.V."/>
            <person name="Ravin N.V."/>
            <person name="Dedysh S.N."/>
        </authorList>
    </citation>
    <scope>NUCLEOTIDE SEQUENCE [LARGE SCALE GENOMIC DNA]</scope>
    <source>
        <strain evidence="2">PL17</strain>
    </source>
</reference>
<dbReference type="AlphaFoldDB" id="A0A6M5YTA9"/>
<dbReference type="Proteomes" id="UP000503447">
    <property type="component" value="Chromosome"/>
</dbReference>